<keyword evidence="9" id="KW-1185">Reference proteome</keyword>
<evidence type="ECO:0000256" key="3">
    <source>
        <dbReference type="ARBA" id="ARBA00022723"/>
    </source>
</evidence>
<dbReference type="Gene3D" id="3.20.20.60">
    <property type="entry name" value="Phosphoenolpyruvate-binding domains"/>
    <property type="match status" value="1"/>
</dbReference>
<evidence type="ECO:0000256" key="4">
    <source>
        <dbReference type="ARBA" id="ARBA00023239"/>
    </source>
</evidence>
<dbReference type="InterPro" id="IPR040442">
    <property type="entry name" value="Pyrv_kinase-like_dom_sf"/>
</dbReference>
<dbReference type="EMBL" id="AVFL01000010">
    <property type="protein sequence ID" value="EWY39743.1"/>
    <property type="molecule type" value="Genomic_DNA"/>
</dbReference>
<comment type="cofactor">
    <cofactor evidence="1">
        <name>a divalent metal cation</name>
        <dbReference type="ChEBI" id="CHEBI:60240"/>
    </cofactor>
</comment>
<dbReference type="AlphaFoldDB" id="W9H7H0"/>
<gene>
    <name evidence="8" type="ORF">N825_04295</name>
</gene>
<dbReference type="STRING" id="1385369.N825_04295"/>
<dbReference type="GO" id="GO:0046872">
    <property type="term" value="F:metal ion binding"/>
    <property type="evidence" value="ECO:0007669"/>
    <property type="project" value="UniProtKB-KW"/>
</dbReference>
<dbReference type="GO" id="GO:0005737">
    <property type="term" value="C:cytoplasm"/>
    <property type="evidence" value="ECO:0007669"/>
    <property type="project" value="UniProtKB-ARBA"/>
</dbReference>
<evidence type="ECO:0000259" key="7">
    <source>
        <dbReference type="Pfam" id="PF03328"/>
    </source>
</evidence>
<evidence type="ECO:0000256" key="2">
    <source>
        <dbReference type="ARBA" id="ARBA00005568"/>
    </source>
</evidence>
<dbReference type="PANTHER" id="PTHR30502">
    <property type="entry name" value="2-KETO-3-DEOXY-L-RHAMNONATE ALDOLASE"/>
    <property type="match status" value="1"/>
</dbReference>
<dbReference type="SUPFAM" id="SSF51621">
    <property type="entry name" value="Phosphoenolpyruvate/pyruvate domain"/>
    <property type="match status" value="1"/>
</dbReference>
<dbReference type="InterPro" id="IPR050251">
    <property type="entry name" value="HpcH-HpaI_aldolase"/>
</dbReference>
<dbReference type="Pfam" id="PF03328">
    <property type="entry name" value="HpcH_HpaI"/>
    <property type="match status" value="1"/>
</dbReference>
<dbReference type="PANTHER" id="PTHR30502:SF4">
    <property type="entry name" value="5-KETO-4-DEOXY-D-GLUCARATE ALDOLASE"/>
    <property type="match status" value="1"/>
</dbReference>
<dbReference type="RefSeq" id="WP_037453328.1">
    <property type="nucleotide sequence ID" value="NZ_AVFL01000010.1"/>
</dbReference>
<sequence>MDMPLNPFKKAIKAGQQQIGLWSSLSSHVTVEIIAGSGFDWILIDTEHSPNELPMVHSQLQAATGGTAHPIVRPAWNDTVIIKRLLDAGVQSFLIPYVQTADEARQAVEATRYPPHGVRGFASASRASRFGRVKDYYARAHEEICVLVQIETQQGLDNLEAIAAVEGVDGVFIGPGDLSAALGYLGSPGHPEMQPVIEDAITRIKACGNVPGILTGDEKLARRYIELGCLFTAVGADLGILARGTEQLAAKFKTS</sequence>
<dbReference type="GO" id="GO:0016832">
    <property type="term" value="F:aldehyde-lyase activity"/>
    <property type="evidence" value="ECO:0007669"/>
    <property type="project" value="TreeGrafter"/>
</dbReference>
<dbReference type="InterPro" id="IPR015813">
    <property type="entry name" value="Pyrv/PenolPyrv_kinase-like_dom"/>
</dbReference>
<keyword evidence="3" id="KW-0479">Metal-binding</keyword>
<evidence type="ECO:0000256" key="1">
    <source>
        <dbReference type="ARBA" id="ARBA00001968"/>
    </source>
</evidence>
<keyword evidence="5" id="KW-0670">Pyruvate</keyword>
<accession>W9H7H0</accession>
<keyword evidence="4" id="KW-0456">Lyase</keyword>
<dbReference type="FunFam" id="3.20.20.60:FF:000004">
    <property type="entry name" value="5-keto-4-deoxy-D-glucarate aldolase"/>
    <property type="match status" value="1"/>
</dbReference>
<name>W9H7H0_9PROT</name>
<feature type="domain" description="HpcH/HpaI aldolase/citrate lyase" evidence="7">
    <location>
        <begin position="18"/>
        <end position="241"/>
    </location>
</feature>
<comment type="catalytic activity">
    <reaction evidence="6">
        <text>D-glyceraldehyde + pyruvate = 2-dehydro-3-deoxy-L-galactonate</text>
        <dbReference type="Rhea" id="RHEA:80055"/>
        <dbReference type="ChEBI" id="CHEBI:15361"/>
        <dbReference type="ChEBI" id="CHEBI:17378"/>
        <dbReference type="ChEBI" id="CHEBI:75545"/>
    </reaction>
</comment>
<evidence type="ECO:0000313" key="9">
    <source>
        <dbReference type="Proteomes" id="UP000019486"/>
    </source>
</evidence>
<dbReference type="PATRIC" id="fig|1385369.3.peg.3084"/>
<organism evidence="8 9">
    <name type="scientific">Skermanella stibiiresistens SB22</name>
    <dbReference type="NCBI Taxonomy" id="1385369"/>
    <lineage>
        <taxon>Bacteria</taxon>
        <taxon>Pseudomonadati</taxon>
        <taxon>Pseudomonadota</taxon>
        <taxon>Alphaproteobacteria</taxon>
        <taxon>Rhodospirillales</taxon>
        <taxon>Azospirillaceae</taxon>
        <taxon>Skermanella</taxon>
    </lineage>
</organism>
<reference evidence="8 9" key="1">
    <citation type="submission" date="2013-08" db="EMBL/GenBank/DDBJ databases">
        <title>The genome sequence of Skermanella stibiiresistens.</title>
        <authorList>
            <person name="Zhu W."/>
            <person name="Wang G."/>
        </authorList>
    </citation>
    <scope>NUCLEOTIDE SEQUENCE [LARGE SCALE GENOMIC DNA]</scope>
    <source>
        <strain evidence="8 9">SB22</strain>
    </source>
</reference>
<dbReference type="InterPro" id="IPR005000">
    <property type="entry name" value="Aldolase/citrate-lyase_domain"/>
</dbReference>
<comment type="caution">
    <text evidence="8">The sequence shown here is derived from an EMBL/GenBank/DDBJ whole genome shotgun (WGS) entry which is preliminary data.</text>
</comment>
<dbReference type="OrthoDB" id="9802624at2"/>
<protein>
    <submittedName>
        <fullName evidence="8">Alpha-dehydro-beta-deoxy-D-glucarate aldolase</fullName>
    </submittedName>
</protein>
<evidence type="ECO:0000256" key="5">
    <source>
        <dbReference type="ARBA" id="ARBA00023317"/>
    </source>
</evidence>
<proteinExistence type="inferred from homology"/>
<evidence type="ECO:0000313" key="8">
    <source>
        <dbReference type="EMBL" id="EWY39743.1"/>
    </source>
</evidence>
<comment type="similarity">
    <text evidence="2">Belongs to the HpcH/HpaI aldolase family.</text>
</comment>
<evidence type="ECO:0000256" key="6">
    <source>
        <dbReference type="ARBA" id="ARBA00045074"/>
    </source>
</evidence>
<dbReference type="Proteomes" id="UP000019486">
    <property type="component" value="Unassembled WGS sequence"/>
</dbReference>